<dbReference type="GO" id="GO:0008296">
    <property type="term" value="F:3'-5'-DNA exonuclease activity"/>
    <property type="evidence" value="ECO:0007669"/>
    <property type="project" value="TreeGrafter"/>
</dbReference>
<evidence type="ECO:0000256" key="5">
    <source>
        <dbReference type="ARBA" id="ARBA00022839"/>
    </source>
</evidence>
<dbReference type="AlphaFoldDB" id="A0A1I8H242"/>
<dbReference type="Proteomes" id="UP000095280">
    <property type="component" value="Unplaced"/>
</dbReference>
<keyword evidence="10" id="KW-1185">Reference proteome</keyword>
<comment type="cofactor">
    <cofactor evidence="1">
        <name>Mg(2+)</name>
        <dbReference type="ChEBI" id="CHEBI:18420"/>
    </cofactor>
</comment>
<evidence type="ECO:0000313" key="11">
    <source>
        <dbReference type="WBParaSite" id="maker-uti_cns_0003948-snap-gene-0.3-mRNA-1"/>
    </source>
</evidence>
<dbReference type="Gene3D" id="3.30.420.10">
    <property type="entry name" value="Ribonuclease H-like superfamily/Ribonuclease H"/>
    <property type="match status" value="2"/>
</dbReference>
<dbReference type="GO" id="GO:0005737">
    <property type="term" value="C:cytoplasm"/>
    <property type="evidence" value="ECO:0007669"/>
    <property type="project" value="TreeGrafter"/>
</dbReference>
<evidence type="ECO:0000256" key="7">
    <source>
        <dbReference type="ARBA" id="ARBA00025769"/>
    </source>
</evidence>
<feature type="domain" description="Exonuclease" evidence="9">
    <location>
        <begin position="306"/>
        <end position="519"/>
    </location>
</feature>
<evidence type="ECO:0000256" key="4">
    <source>
        <dbReference type="ARBA" id="ARBA00022801"/>
    </source>
</evidence>
<dbReference type="PANTHER" id="PTHR13058">
    <property type="entry name" value="THREE PRIME REPAIR EXONUCLEASE 1, 2"/>
    <property type="match status" value="1"/>
</dbReference>
<evidence type="ECO:0000256" key="2">
    <source>
        <dbReference type="ARBA" id="ARBA00022722"/>
    </source>
</evidence>
<dbReference type="PANTHER" id="PTHR13058:SF19">
    <property type="entry name" value="LD40940P"/>
    <property type="match status" value="1"/>
</dbReference>
<reference evidence="11" key="1">
    <citation type="submission" date="2016-11" db="UniProtKB">
        <authorList>
            <consortium name="WormBaseParasite"/>
        </authorList>
    </citation>
    <scope>IDENTIFICATION</scope>
</reference>
<keyword evidence="4" id="KW-0378">Hydrolase</keyword>
<dbReference type="SUPFAM" id="SSF53098">
    <property type="entry name" value="Ribonuclease H-like"/>
    <property type="match status" value="2"/>
</dbReference>
<evidence type="ECO:0000256" key="6">
    <source>
        <dbReference type="ARBA" id="ARBA00022842"/>
    </source>
</evidence>
<feature type="compositionally biased region" description="Pro residues" evidence="8">
    <location>
        <begin position="1"/>
        <end position="12"/>
    </location>
</feature>
<evidence type="ECO:0000256" key="3">
    <source>
        <dbReference type="ARBA" id="ARBA00022723"/>
    </source>
</evidence>
<dbReference type="GO" id="GO:0046872">
    <property type="term" value="F:metal ion binding"/>
    <property type="evidence" value="ECO:0007669"/>
    <property type="project" value="UniProtKB-KW"/>
</dbReference>
<dbReference type="InterPro" id="IPR012337">
    <property type="entry name" value="RNaseH-like_sf"/>
</dbReference>
<keyword evidence="6" id="KW-0460">Magnesium</keyword>
<evidence type="ECO:0000313" key="10">
    <source>
        <dbReference type="Proteomes" id="UP000095280"/>
    </source>
</evidence>
<keyword evidence="5" id="KW-0269">Exonuclease</keyword>
<dbReference type="WBParaSite" id="maker-uti_cns_0003948-snap-gene-0.3-mRNA-1">
    <property type="protein sequence ID" value="maker-uti_cns_0003948-snap-gene-0.3-mRNA-1"/>
    <property type="gene ID" value="maker-uti_cns_0003948-snap-gene-0.3"/>
</dbReference>
<dbReference type="InterPro" id="IPR036397">
    <property type="entry name" value="RNaseH_sf"/>
</dbReference>
<protein>
    <submittedName>
        <fullName evidence="11">Exonuclease domain-containing protein</fullName>
    </submittedName>
</protein>
<dbReference type="SMART" id="SM00479">
    <property type="entry name" value="EXOIII"/>
    <property type="match status" value="2"/>
</dbReference>
<dbReference type="GO" id="GO:0003676">
    <property type="term" value="F:nucleic acid binding"/>
    <property type="evidence" value="ECO:0007669"/>
    <property type="project" value="InterPro"/>
</dbReference>
<feature type="domain" description="Exonuclease" evidence="9">
    <location>
        <begin position="57"/>
        <end position="264"/>
    </location>
</feature>
<evidence type="ECO:0000256" key="1">
    <source>
        <dbReference type="ARBA" id="ARBA00001946"/>
    </source>
</evidence>
<feature type="region of interest" description="Disordered" evidence="8">
    <location>
        <begin position="1"/>
        <end position="46"/>
    </location>
</feature>
<dbReference type="InterPro" id="IPR040393">
    <property type="entry name" value="TREX1/2"/>
</dbReference>
<evidence type="ECO:0000256" key="8">
    <source>
        <dbReference type="SAM" id="MobiDB-lite"/>
    </source>
</evidence>
<name>A0A1I8H242_9PLAT</name>
<sequence>EPPPAVREPPPVAQEASAAAQEAPAAAQKAPASDEKPAVTSYPTAASKAVTDAASGTLVMLDLETTGMEGRQRITELAMLAVHTFNLLEAAAVSASPVANGNGDAAGVSSQPPRASRLPRVMNSLCLVFHPMQPVHPGAADLTRLDNVALERQKEFDRNAAALIDAFLSRLEPPVVLMAHNGLQFDFPLLRSELNAVGVSLQSRPLCCKSLPLFRKLEPPGSRCGLTELHFRLAGWRPEDAHSAIEDCVSLLRVLSCRLPACLDWVRQQAVPFDSVAPKYVAKRRLPLPDFPYKLCMKTQRQAWRTLAVLDLETTGLYQPRVTELALLTADRADLLRRGGTDRLPRALNRLCLLFNPGCEVTPSAANITGLHGACLRSQPAFDSASVRLLGAFVRRLHQPVLMVAHNGARFDFPLLQAELRLASAAAAGCSATADAAKCLGSVLCSDSLPALRELQLRPGADALFAEPLKQGKPQVRFSLQQLYSQAFSGEEPPGSHSGLGDCEALLRLLLFRLPDCLPLLEAAAAPFETVAPAKLHVEDAAAAASSAAAN</sequence>
<keyword evidence="3" id="KW-0479">Metal-binding</keyword>
<comment type="similarity">
    <text evidence="7">Belongs to the exonuclease superfamily. TREX family.</text>
</comment>
<evidence type="ECO:0000259" key="9">
    <source>
        <dbReference type="SMART" id="SM00479"/>
    </source>
</evidence>
<dbReference type="GO" id="GO:0006308">
    <property type="term" value="P:DNA catabolic process"/>
    <property type="evidence" value="ECO:0007669"/>
    <property type="project" value="TreeGrafter"/>
</dbReference>
<proteinExistence type="inferred from homology"/>
<keyword evidence="2" id="KW-0540">Nuclease</keyword>
<organism evidence="10 11">
    <name type="scientific">Macrostomum lignano</name>
    <dbReference type="NCBI Taxonomy" id="282301"/>
    <lineage>
        <taxon>Eukaryota</taxon>
        <taxon>Metazoa</taxon>
        <taxon>Spiralia</taxon>
        <taxon>Lophotrochozoa</taxon>
        <taxon>Platyhelminthes</taxon>
        <taxon>Rhabditophora</taxon>
        <taxon>Macrostomorpha</taxon>
        <taxon>Macrostomida</taxon>
        <taxon>Macrostomidae</taxon>
        <taxon>Macrostomum</taxon>
    </lineage>
</organism>
<feature type="compositionally biased region" description="Low complexity" evidence="8">
    <location>
        <begin position="13"/>
        <end position="31"/>
    </location>
</feature>
<accession>A0A1I8H242</accession>
<dbReference type="InterPro" id="IPR013520">
    <property type="entry name" value="Ribonucl_H"/>
</dbReference>